<protein>
    <recommendedName>
        <fullName evidence="1">Translation elongation factor EFTu-like domain-containing protein</fullName>
    </recommendedName>
</protein>
<dbReference type="InterPro" id="IPR004161">
    <property type="entry name" value="EFTu-like_2"/>
</dbReference>
<evidence type="ECO:0000313" key="3">
    <source>
        <dbReference type="Proteomes" id="UP000635606"/>
    </source>
</evidence>
<gene>
    <name evidence="2" type="ORF">Voc01_088210</name>
</gene>
<sequence>MRGDHAAIVVGVGLFKRRSQELFSIPEPAAPQSAGFRLVVSDVFVIAQRGTVVTGTVEAGVLAMGARVTIERAGRPPLTAEVAAIEMVRRTVRSAAAGDSIGLLFKGLARGEVTAGDVVRT</sequence>
<dbReference type="InterPro" id="IPR009000">
    <property type="entry name" value="Transl_B-barrel_sf"/>
</dbReference>
<name>A0A8J4A149_9ACTN</name>
<reference evidence="2" key="1">
    <citation type="submission" date="2021-01" db="EMBL/GenBank/DDBJ databases">
        <title>Whole genome shotgun sequence of Virgisporangium ochraceum NBRC 16418.</title>
        <authorList>
            <person name="Komaki H."/>
            <person name="Tamura T."/>
        </authorList>
    </citation>
    <scope>NUCLEOTIDE SEQUENCE</scope>
    <source>
        <strain evidence="2">NBRC 16418</strain>
    </source>
</reference>
<dbReference type="AlphaFoldDB" id="A0A8J4A149"/>
<dbReference type="PANTHER" id="PTHR43721:SF22">
    <property type="entry name" value="ELONGATION FACTOR TU, MITOCHONDRIAL"/>
    <property type="match status" value="1"/>
</dbReference>
<dbReference type="Pfam" id="PF03144">
    <property type="entry name" value="GTP_EFTU_D2"/>
    <property type="match status" value="1"/>
</dbReference>
<comment type="caution">
    <text evidence="2">The sequence shown here is derived from an EMBL/GenBank/DDBJ whole genome shotgun (WGS) entry which is preliminary data.</text>
</comment>
<accession>A0A8J4A149</accession>
<proteinExistence type="predicted"/>
<dbReference type="SUPFAM" id="SSF50447">
    <property type="entry name" value="Translation proteins"/>
    <property type="match status" value="1"/>
</dbReference>
<dbReference type="InterPro" id="IPR050055">
    <property type="entry name" value="EF-Tu_GTPase"/>
</dbReference>
<dbReference type="GO" id="GO:0003746">
    <property type="term" value="F:translation elongation factor activity"/>
    <property type="evidence" value="ECO:0007669"/>
    <property type="project" value="TreeGrafter"/>
</dbReference>
<evidence type="ECO:0000313" key="2">
    <source>
        <dbReference type="EMBL" id="GIJ73904.1"/>
    </source>
</evidence>
<evidence type="ECO:0000259" key="1">
    <source>
        <dbReference type="Pfam" id="PF03144"/>
    </source>
</evidence>
<organism evidence="2 3">
    <name type="scientific">Virgisporangium ochraceum</name>
    <dbReference type="NCBI Taxonomy" id="65505"/>
    <lineage>
        <taxon>Bacteria</taxon>
        <taxon>Bacillati</taxon>
        <taxon>Actinomycetota</taxon>
        <taxon>Actinomycetes</taxon>
        <taxon>Micromonosporales</taxon>
        <taxon>Micromonosporaceae</taxon>
        <taxon>Virgisporangium</taxon>
    </lineage>
</organism>
<dbReference type="PANTHER" id="PTHR43721">
    <property type="entry name" value="ELONGATION FACTOR TU-RELATED"/>
    <property type="match status" value="1"/>
</dbReference>
<keyword evidence="3" id="KW-1185">Reference proteome</keyword>
<feature type="domain" description="Translation elongation factor EFTu-like" evidence="1">
    <location>
        <begin position="50"/>
        <end position="119"/>
    </location>
</feature>
<dbReference type="Proteomes" id="UP000635606">
    <property type="component" value="Unassembled WGS sequence"/>
</dbReference>
<dbReference type="GO" id="GO:0005525">
    <property type="term" value="F:GTP binding"/>
    <property type="evidence" value="ECO:0007669"/>
    <property type="project" value="InterPro"/>
</dbReference>
<dbReference type="EMBL" id="BOPH01000126">
    <property type="protein sequence ID" value="GIJ73904.1"/>
    <property type="molecule type" value="Genomic_DNA"/>
</dbReference>
<dbReference type="Gene3D" id="2.40.30.10">
    <property type="entry name" value="Translation factors"/>
    <property type="match status" value="1"/>
</dbReference>